<dbReference type="eggNOG" id="COG0328">
    <property type="taxonomic scope" value="Bacteria"/>
</dbReference>
<feature type="domain" description="RNase H type-1" evidence="1">
    <location>
        <begin position="1"/>
        <end position="131"/>
    </location>
</feature>
<gene>
    <name evidence="2" type="ordered locus">Halha_1865</name>
</gene>
<evidence type="ECO:0000259" key="1">
    <source>
        <dbReference type="PROSITE" id="PS50879"/>
    </source>
</evidence>
<dbReference type="AlphaFoldDB" id="L0K925"/>
<dbReference type="GO" id="GO:0004523">
    <property type="term" value="F:RNA-DNA hybrid ribonuclease activity"/>
    <property type="evidence" value="ECO:0007669"/>
    <property type="project" value="InterPro"/>
</dbReference>
<dbReference type="Pfam" id="PF13456">
    <property type="entry name" value="RVT_3"/>
    <property type="match status" value="1"/>
</dbReference>
<dbReference type="STRING" id="748449.Halha_1865"/>
<dbReference type="EMBL" id="CP003359">
    <property type="protein sequence ID" value="AGB41777.1"/>
    <property type="molecule type" value="Genomic_DNA"/>
</dbReference>
<dbReference type="PROSITE" id="PS50879">
    <property type="entry name" value="RNASE_H_1"/>
    <property type="match status" value="1"/>
</dbReference>
<evidence type="ECO:0000313" key="3">
    <source>
        <dbReference type="Proteomes" id="UP000010880"/>
    </source>
</evidence>
<reference evidence="3" key="1">
    <citation type="submission" date="2012-02" db="EMBL/GenBank/DDBJ databases">
        <title>The complete genome of Halobacteroides halobius DSM 5150.</title>
        <authorList>
            <person name="Lucas S."/>
            <person name="Copeland A."/>
            <person name="Lapidus A."/>
            <person name="Glavina del Rio T."/>
            <person name="Dalin E."/>
            <person name="Tice H."/>
            <person name="Bruce D."/>
            <person name="Goodwin L."/>
            <person name="Pitluck S."/>
            <person name="Peters L."/>
            <person name="Mikhailova N."/>
            <person name="Gu W."/>
            <person name="Kyrpides N."/>
            <person name="Mavromatis K."/>
            <person name="Ivanova N."/>
            <person name="Brettin T."/>
            <person name="Detter J.C."/>
            <person name="Han C."/>
            <person name="Larimer F."/>
            <person name="Land M."/>
            <person name="Hauser L."/>
            <person name="Markowitz V."/>
            <person name="Cheng J.-F."/>
            <person name="Hugenholtz P."/>
            <person name="Woyke T."/>
            <person name="Wu D."/>
            <person name="Tindall B."/>
            <person name="Pomrenke H."/>
            <person name="Brambilla E."/>
            <person name="Klenk H.-P."/>
            <person name="Eisen J.A."/>
        </authorList>
    </citation>
    <scope>NUCLEOTIDE SEQUENCE [LARGE SCALE GENOMIC DNA]</scope>
    <source>
        <strain evidence="3">ATCC 35273 / DSM 5150 / MD-1</strain>
    </source>
</reference>
<organism evidence="2 3">
    <name type="scientific">Halobacteroides halobius (strain ATCC 35273 / DSM 5150 / MD-1)</name>
    <dbReference type="NCBI Taxonomy" id="748449"/>
    <lineage>
        <taxon>Bacteria</taxon>
        <taxon>Bacillati</taxon>
        <taxon>Bacillota</taxon>
        <taxon>Clostridia</taxon>
        <taxon>Halanaerobiales</taxon>
        <taxon>Halobacteroidaceae</taxon>
        <taxon>Halobacteroides</taxon>
    </lineage>
</organism>
<dbReference type="OrthoDB" id="7845843at2"/>
<dbReference type="KEGG" id="hhl:Halha_1865"/>
<dbReference type="PATRIC" id="fig|748449.3.peg.1795"/>
<name>L0K925_HALHC</name>
<dbReference type="InterPro" id="IPR002156">
    <property type="entry name" value="RNaseH_domain"/>
</dbReference>
<evidence type="ECO:0000313" key="2">
    <source>
        <dbReference type="EMBL" id="AGB41777.1"/>
    </source>
</evidence>
<dbReference type="CDD" id="cd09279">
    <property type="entry name" value="RNase_HI_like"/>
    <property type="match status" value="1"/>
</dbReference>
<dbReference type="HOGENOM" id="CLU_095977_0_3_9"/>
<dbReference type="PANTHER" id="PTHR46387">
    <property type="entry name" value="POLYNUCLEOTIDYL TRANSFERASE, RIBONUCLEASE H-LIKE SUPERFAMILY PROTEIN"/>
    <property type="match status" value="1"/>
</dbReference>
<proteinExistence type="predicted"/>
<keyword evidence="3" id="KW-1185">Reference proteome</keyword>
<dbReference type="Gene3D" id="3.30.420.10">
    <property type="entry name" value="Ribonuclease H-like superfamily/Ribonuclease H"/>
    <property type="match status" value="1"/>
</dbReference>
<dbReference type="InterPro" id="IPR012337">
    <property type="entry name" value="RNaseH-like_sf"/>
</dbReference>
<sequence length="134" mass="14884">MANLTMYTDGGSRGNPGPAGVGAVIYNNGQKVEELFEYIGRATNNVAEYKAVILGLKLLADNYSQAKIEIKADSQLLVKQLTGEYKVKSDNLKPLYQQIKELITNFSKVEFTHIPREENKEADALANQAMDKCR</sequence>
<dbReference type="PANTHER" id="PTHR46387:SF2">
    <property type="entry name" value="RIBONUCLEASE HI"/>
    <property type="match status" value="1"/>
</dbReference>
<dbReference type="InterPro" id="IPR036397">
    <property type="entry name" value="RNaseH_sf"/>
</dbReference>
<dbReference type="SUPFAM" id="SSF53098">
    <property type="entry name" value="Ribonuclease H-like"/>
    <property type="match status" value="1"/>
</dbReference>
<dbReference type="RefSeq" id="WP_015327493.1">
    <property type="nucleotide sequence ID" value="NC_019978.1"/>
</dbReference>
<protein>
    <submittedName>
        <fullName evidence="2">Ribonuclease HI</fullName>
    </submittedName>
</protein>
<dbReference type="Proteomes" id="UP000010880">
    <property type="component" value="Chromosome"/>
</dbReference>
<accession>L0K925</accession>
<dbReference type="GO" id="GO:0003676">
    <property type="term" value="F:nucleic acid binding"/>
    <property type="evidence" value="ECO:0007669"/>
    <property type="project" value="InterPro"/>
</dbReference>